<dbReference type="InterPro" id="IPR010736">
    <property type="entry name" value="SHIPPO-rpt"/>
</dbReference>
<protein>
    <submittedName>
        <fullName evidence="1">Ciliary microtubule associated protein 2</fullName>
    </submittedName>
</protein>
<dbReference type="InterPro" id="IPR033557">
    <property type="entry name" value="CIMAP2"/>
</dbReference>
<keyword evidence="2" id="KW-1185">Reference proteome</keyword>
<reference evidence="1" key="3">
    <citation type="submission" date="2025-09" db="UniProtKB">
        <authorList>
            <consortium name="Ensembl"/>
        </authorList>
    </citation>
    <scope>IDENTIFICATION</scope>
</reference>
<dbReference type="eggNOG" id="KOG4087">
    <property type="taxonomic scope" value="Eukaryota"/>
</dbReference>
<dbReference type="ExpressionAtlas" id="G1K8A7">
    <property type="expression patterns" value="baseline"/>
</dbReference>
<reference evidence="1" key="2">
    <citation type="submission" date="2025-08" db="UniProtKB">
        <authorList>
            <consortium name="Ensembl"/>
        </authorList>
    </citation>
    <scope>IDENTIFICATION</scope>
</reference>
<dbReference type="InParanoid" id="G1K8A7"/>
<reference evidence="1 2" key="1">
    <citation type="submission" date="2009-12" db="EMBL/GenBank/DDBJ databases">
        <title>The Genome Sequence of Anolis carolinensis (Green Anole Lizard).</title>
        <authorList>
            <consortium name="The Genome Sequencing Platform"/>
            <person name="Di Palma F."/>
            <person name="Alfoldi J."/>
            <person name="Heiman D."/>
            <person name="Young S."/>
            <person name="Grabherr M."/>
            <person name="Johnson J."/>
            <person name="Lander E.S."/>
            <person name="Lindblad-Toh K."/>
        </authorList>
    </citation>
    <scope>NUCLEOTIDE SEQUENCE [LARGE SCALE GENOMIC DNA]</scope>
    <source>
        <strain evidence="1 2">JBL SC #1</strain>
    </source>
</reference>
<dbReference type="AlphaFoldDB" id="G1K8A7"/>
<proteinExistence type="predicted"/>
<accession>G1K8A7</accession>
<sequence>MKIWTAKELNQLNRFGVDLSFHRDFNTDPVQTSPCEQRTALKPCPSQTQRNRSSGVWHCHGSGIPELFSAAASNQEGVCASPPLSLPPGSRRWSMEPKGFFGAPFGSQAARFDVSAIYPNYKRPSTFLQAPYSRIVCSELNRKLGPGTYSVDYGDFNSATSFQKRSSSSSWAKSQEAARLTQMPHFQFKEICRREKLLKQKMGPGMYNFEDFLELQEKRPRSIRGICDTGEVRFKDRIRECYPGPGTYGNPYESLQEKRPVSALGIMDSQTTKYFSFPSTGSGLGPGTYDTKSGIDEMLKRMVSKKGPYEIFTGDRSKPIKCGHYATDKKSIELSRSKVRSFLEEMMTKEKRKHGVFGNLARFPKYPSERIFWSTIGLGPIEKFTAGPGSYDILPIKRKEFENQPPFWIGAKRFDKKACRAFFGSANPVGVGRYNTIKHEKYPKKIRYRSLYMNETKRYLSNLERDKCLQERITPLTKSHWNNPV</sequence>
<evidence type="ECO:0000313" key="2">
    <source>
        <dbReference type="Proteomes" id="UP000001646"/>
    </source>
</evidence>
<dbReference type="STRING" id="28377.ENSACAP00000000123"/>
<dbReference type="Ensembl" id="ENSACAT00000000125.4">
    <property type="protein sequence ID" value="ENSACAP00000000123.4"/>
    <property type="gene ID" value="ENSACAG00000000129.4"/>
</dbReference>
<dbReference type="Pfam" id="PF07004">
    <property type="entry name" value="SHIPPO-rpt"/>
    <property type="match status" value="2"/>
</dbReference>
<dbReference type="HOGENOM" id="CLU_053450_0_0_1"/>
<dbReference type="GeneTree" id="ENSGT00390000015471"/>
<dbReference type="PANTHER" id="PTHR34914:SF1">
    <property type="entry name" value="LYMPHOCYTE EXPANSION MOLECULE"/>
    <property type="match status" value="1"/>
</dbReference>
<name>G1K8A7_ANOCA</name>
<dbReference type="Bgee" id="ENSACAG00000000129">
    <property type="expression patterns" value="Expressed in liver and 6 other cell types or tissues"/>
</dbReference>
<dbReference type="PANTHER" id="PTHR34914">
    <property type="entry name" value="LYMPHOCYTE EXPANSION MOLECULE"/>
    <property type="match status" value="1"/>
</dbReference>
<gene>
    <name evidence="1" type="primary">CIMAP2</name>
</gene>
<organism evidence="1 2">
    <name type="scientific">Anolis carolinensis</name>
    <name type="common">Green anole</name>
    <name type="synonym">American chameleon</name>
    <dbReference type="NCBI Taxonomy" id="28377"/>
    <lineage>
        <taxon>Eukaryota</taxon>
        <taxon>Metazoa</taxon>
        <taxon>Chordata</taxon>
        <taxon>Craniata</taxon>
        <taxon>Vertebrata</taxon>
        <taxon>Euteleostomi</taxon>
        <taxon>Lepidosauria</taxon>
        <taxon>Squamata</taxon>
        <taxon>Bifurcata</taxon>
        <taxon>Unidentata</taxon>
        <taxon>Episquamata</taxon>
        <taxon>Toxicofera</taxon>
        <taxon>Iguania</taxon>
        <taxon>Dactyloidae</taxon>
        <taxon>Anolis</taxon>
    </lineage>
</organism>
<dbReference type="Proteomes" id="UP000001646">
    <property type="component" value="Chromosome 4"/>
</dbReference>
<evidence type="ECO:0000313" key="1">
    <source>
        <dbReference type="Ensembl" id="ENSACAP00000000123.4"/>
    </source>
</evidence>